<feature type="chain" id="PRO_5012323127" description="Hemicentin-1-like von Willebrand factor A domain-containing protein" evidence="4">
    <location>
        <begin position="34"/>
        <end position="147"/>
    </location>
</feature>
<dbReference type="Pfam" id="PF25106">
    <property type="entry name" value="VWA_4"/>
    <property type="match status" value="1"/>
</dbReference>
<feature type="non-terminal residue" evidence="6">
    <location>
        <position position="147"/>
    </location>
</feature>
<feature type="domain" description="Hemicentin-1-like von Willebrand factor A" evidence="5">
    <location>
        <begin position="77"/>
        <end position="132"/>
    </location>
</feature>
<keyword evidence="3 4" id="KW-0732">Signal</keyword>
<keyword evidence="7" id="KW-1185">Reference proteome</keyword>
<dbReference type="Proteomes" id="UP000243686">
    <property type="component" value="Unassembled WGS sequence"/>
</dbReference>
<evidence type="ECO:0000313" key="7">
    <source>
        <dbReference type="Proteomes" id="UP000243686"/>
    </source>
</evidence>
<accession>A0A1S8WR32</accession>
<dbReference type="AlphaFoldDB" id="A0A1S8WR32"/>
<feature type="signal peptide" evidence="4">
    <location>
        <begin position="1"/>
        <end position="33"/>
    </location>
</feature>
<keyword evidence="2" id="KW-0964">Secreted</keyword>
<evidence type="ECO:0000313" key="6">
    <source>
        <dbReference type="EMBL" id="OON16713.1"/>
    </source>
</evidence>
<dbReference type="EMBL" id="KV896685">
    <property type="protein sequence ID" value="OON16713.1"/>
    <property type="molecule type" value="Genomic_DNA"/>
</dbReference>
<comment type="subcellular location">
    <subcellularLocation>
        <location evidence="1">Secreted</location>
    </subcellularLocation>
</comment>
<name>A0A1S8WR32_OPIVI</name>
<organism evidence="6 7">
    <name type="scientific">Opisthorchis viverrini</name>
    <name type="common">Southeast Asian liver fluke</name>
    <dbReference type="NCBI Taxonomy" id="6198"/>
    <lineage>
        <taxon>Eukaryota</taxon>
        <taxon>Metazoa</taxon>
        <taxon>Spiralia</taxon>
        <taxon>Lophotrochozoa</taxon>
        <taxon>Platyhelminthes</taxon>
        <taxon>Trematoda</taxon>
        <taxon>Digenea</taxon>
        <taxon>Opisthorchiida</taxon>
        <taxon>Opisthorchiata</taxon>
        <taxon>Opisthorchiidae</taxon>
        <taxon>Opisthorchis</taxon>
    </lineage>
</organism>
<sequence>MARQSQPHPKIRLRLLHLYSLASTLLLLCTTNAEEARSSYRSTIDDIPVYESISMELPDVNISYALTDDPTTTSAISLAIVFDSTGSMGNDLKQVKIGARRILQRHMQRGEANYIKDFVLVKVHDPDLYLVHLSIQCNHGEEQFRAV</sequence>
<protein>
    <recommendedName>
        <fullName evidence="5">Hemicentin-1-like von Willebrand factor A domain-containing protein</fullName>
    </recommendedName>
</protein>
<evidence type="ECO:0000256" key="2">
    <source>
        <dbReference type="ARBA" id="ARBA00022525"/>
    </source>
</evidence>
<evidence type="ECO:0000256" key="1">
    <source>
        <dbReference type="ARBA" id="ARBA00004613"/>
    </source>
</evidence>
<proteinExistence type="predicted"/>
<reference evidence="6 7" key="1">
    <citation type="submission" date="2015-03" db="EMBL/GenBank/DDBJ databases">
        <title>Draft genome of the nematode, Opisthorchis viverrini.</title>
        <authorList>
            <person name="Mitreva M."/>
        </authorList>
    </citation>
    <scope>NUCLEOTIDE SEQUENCE [LARGE SCALE GENOMIC DNA]</scope>
    <source>
        <strain evidence="6">Khon Kaen</strain>
    </source>
</reference>
<evidence type="ECO:0000256" key="3">
    <source>
        <dbReference type="ARBA" id="ARBA00022729"/>
    </source>
</evidence>
<evidence type="ECO:0000259" key="5">
    <source>
        <dbReference type="Pfam" id="PF25106"/>
    </source>
</evidence>
<gene>
    <name evidence="6" type="ORF">X801_07463</name>
</gene>
<dbReference type="InterPro" id="IPR056861">
    <property type="entry name" value="HMCN1-like_VWA"/>
</dbReference>
<evidence type="ECO:0000256" key="4">
    <source>
        <dbReference type="SAM" id="SignalP"/>
    </source>
</evidence>